<dbReference type="Gene3D" id="3.30.450.20">
    <property type="entry name" value="PAS domain"/>
    <property type="match status" value="2"/>
</dbReference>
<dbReference type="NCBIfam" id="TIGR00254">
    <property type="entry name" value="GGDEF"/>
    <property type="match status" value="1"/>
</dbReference>
<dbReference type="PANTHER" id="PTHR44757">
    <property type="entry name" value="DIGUANYLATE CYCLASE DGCP"/>
    <property type="match status" value="1"/>
</dbReference>
<organism evidence="6 7">
    <name type="scientific">Chitiniphilus shinanonensis</name>
    <dbReference type="NCBI Taxonomy" id="553088"/>
    <lineage>
        <taxon>Bacteria</taxon>
        <taxon>Pseudomonadati</taxon>
        <taxon>Pseudomonadota</taxon>
        <taxon>Betaproteobacteria</taxon>
        <taxon>Neisseriales</taxon>
        <taxon>Chitinibacteraceae</taxon>
        <taxon>Chitiniphilus</taxon>
    </lineage>
</organism>
<dbReference type="InterPro" id="IPR001633">
    <property type="entry name" value="EAL_dom"/>
</dbReference>
<name>A0ABQ6BSL9_9NEIS</name>
<dbReference type="SMART" id="SM00091">
    <property type="entry name" value="PAS"/>
    <property type="match status" value="2"/>
</dbReference>
<proteinExistence type="predicted"/>
<dbReference type="InterPro" id="IPR035919">
    <property type="entry name" value="EAL_sf"/>
</dbReference>
<dbReference type="CDD" id="cd01948">
    <property type="entry name" value="EAL"/>
    <property type="match status" value="1"/>
</dbReference>
<dbReference type="InterPro" id="IPR001610">
    <property type="entry name" value="PAC"/>
</dbReference>
<dbReference type="Proteomes" id="UP001156836">
    <property type="component" value="Unassembled WGS sequence"/>
</dbReference>
<keyword evidence="1" id="KW-0472">Membrane</keyword>
<dbReference type="SMART" id="SM00267">
    <property type="entry name" value="GGDEF"/>
    <property type="match status" value="1"/>
</dbReference>
<dbReference type="Pfam" id="PF00563">
    <property type="entry name" value="EAL"/>
    <property type="match status" value="1"/>
</dbReference>
<dbReference type="PROSITE" id="PS50113">
    <property type="entry name" value="PAC"/>
    <property type="match status" value="1"/>
</dbReference>
<dbReference type="InterPro" id="IPR000700">
    <property type="entry name" value="PAS-assoc_C"/>
</dbReference>
<feature type="domain" description="GGDEF" evidence="5">
    <location>
        <begin position="678"/>
        <end position="812"/>
    </location>
</feature>
<dbReference type="SUPFAM" id="SSF55073">
    <property type="entry name" value="Nucleotide cyclase"/>
    <property type="match status" value="1"/>
</dbReference>
<dbReference type="InterPro" id="IPR052155">
    <property type="entry name" value="Biofilm_reg_signaling"/>
</dbReference>
<keyword evidence="1" id="KW-0812">Transmembrane</keyword>
<gene>
    <name evidence="6" type="ORF">GCM10007860_15140</name>
</gene>
<keyword evidence="1" id="KW-1133">Transmembrane helix</keyword>
<evidence type="ECO:0000256" key="1">
    <source>
        <dbReference type="SAM" id="Phobius"/>
    </source>
</evidence>
<dbReference type="Gene3D" id="3.30.70.270">
    <property type="match status" value="1"/>
</dbReference>
<dbReference type="InterPro" id="IPR035965">
    <property type="entry name" value="PAS-like_dom_sf"/>
</dbReference>
<protein>
    <submittedName>
        <fullName evidence="6">Uncharacterized protein</fullName>
    </submittedName>
</protein>
<dbReference type="InterPro" id="IPR043128">
    <property type="entry name" value="Rev_trsase/Diguanyl_cyclase"/>
</dbReference>
<dbReference type="PANTHER" id="PTHR44757:SF2">
    <property type="entry name" value="BIOFILM ARCHITECTURE MAINTENANCE PROTEIN MBAA"/>
    <property type="match status" value="1"/>
</dbReference>
<comment type="caution">
    <text evidence="6">The sequence shown here is derived from an EMBL/GenBank/DDBJ whole genome shotgun (WGS) entry which is preliminary data.</text>
</comment>
<dbReference type="SUPFAM" id="SSF141868">
    <property type="entry name" value="EAL domain-like"/>
    <property type="match status" value="1"/>
</dbReference>
<dbReference type="PROSITE" id="PS50112">
    <property type="entry name" value="PAS"/>
    <property type="match status" value="1"/>
</dbReference>
<dbReference type="EMBL" id="BSOZ01000017">
    <property type="protein sequence ID" value="GLS04367.1"/>
    <property type="molecule type" value="Genomic_DNA"/>
</dbReference>
<dbReference type="InterPro" id="IPR000160">
    <property type="entry name" value="GGDEF_dom"/>
</dbReference>
<dbReference type="Pfam" id="PF13426">
    <property type="entry name" value="PAS_9"/>
    <property type="match status" value="2"/>
</dbReference>
<reference evidence="7" key="1">
    <citation type="journal article" date="2019" name="Int. J. Syst. Evol. Microbiol.">
        <title>The Global Catalogue of Microorganisms (GCM) 10K type strain sequencing project: providing services to taxonomists for standard genome sequencing and annotation.</title>
        <authorList>
            <consortium name="The Broad Institute Genomics Platform"/>
            <consortium name="The Broad Institute Genome Sequencing Center for Infectious Disease"/>
            <person name="Wu L."/>
            <person name="Ma J."/>
        </authorList>
    </citation>
    <scope>NUCLEOTIDE SEQUENCE [LARGE SCALE GENOMIC DNA]</scope>
    <source>
        <strain evidence="7">NBRC 104970</strain>
    </source>
</reference>
<accession>A0ABQ6BSL9</accession>
<evidence type="ECO:0000313" key="6">
    <source>
        <dbReference type="EMBL" id="GLS04367.1"/>
    </source>
</evidence>
<feature type="domain" description="PAS" evidence="2">
    <location>
        <begin position="520"/>
        <end position="582"/>
    </location>
</feature>
<dbReference type="CDD" id="cd00130">
    <property type="entry name" value="PAS"/>
    <property type="match status" value="1"/>
</dbReference>
<dbReference type="Pfam" id="PF00990">
    <property type="entry name" value="GGDEF"/>
    <property type="match status" value="1"/>
</dbReference>
<dbReference type="SMART" id="SM00052">
    <property type="entry name" value="EAL"/>
    <property type="match status" value="1"/>
</dbReference>
<dbReference type="InterPro" id="IPR000014">
    <property type="entry name" value="PAS"/>
</dbReference>
<dbReference type="CDD" id="cd01949">
    <property type="entry name" value="GGDEF"/>
    <property type="match status" value="1"/>
</dbReference>
<dbReference type="PROSITE" id="PS50883">
    <property type="entry name" value="EAL"/>
    <property type="match status" value="1"/>
</dbReference>
<evidence type="ECO:0000259" key="2">
    <source>
        <dbReference type="PROSITE" id="PS50112"/>
    </source>
</evidence>
<dbReference type="Gene3D" id="3.20.20.450">
    <property type="entry name" value="EAL domain"/>
    <property type="match status" value="1"/>
</dbReference>
<feature type="domain" description="PAC" evidence="3">
    <location>
        <begin position="597"/>
        <end position="649"/>
    </location>
</feature>
<dbReference type="RefSeq" id="WP_018749273.1">
    <property type="nucleotide sequence ID" value="NZ_BSOZ01000017.1"/>
</dbReference>
<keyword evidence="7" id="KW-1185">Reference proteome</keyword>
<feature type="transmembrane region" description="Helical" evidence="1">
    <location>
        <begin position="355"/>
        <end position="374"/>
    </location>
</feature>
<dbReference type="SUPFAM" id="SSF55785">
    <property type="entry name" value="PYP-like sensor domain (PAS domain)"/>
    <property type="match status" value="2"/>
</dbReference>
<feature type="transmembrane region" description="Helical" evidence="1">
    <location>
        <begin position="55"/>
        <end position="75"/>
    </location>
</feature>
<evidence type="ECO:0000259" key="3">
    <source>
        <dbReference type="PROSITE" id="PS50113"/>
    </source>
</evidence>
<dbReference type="PROSITE" id="PS50887">
    <property type="entry name" value="GGDEF"/>
    <property type="match status" value="1"/>
</dbReference>
<evidence type="ECO:0000259" key="5">
    <source>
        <dbReference type="PROSITE" id="PS50887"/>
    </source>
</evidence>
<feature type="domain" description="EAL" evidence="4">
    <location>
        <begin position="821"/>
        <end position="1075"/>
    </location>
</feature>
<dbReference type="SMART" id="SM00086">
    <property type="entry name" value="PAC"/>
    <property type="match status" value="2"/>
</dbReference>
<dbReference type="InterPro" id="IPR029787">
    <property type="entry name" value="Nucleotide_cyclase"/>
</dbReference>
<sequence length="1085" mass="121307">MSAGRLLRRLFRQRGAIAAGTLAAPVPWVWPSSIEWPWARWGRQLRRQWPRATPLMLAAGAATVLACCAVALVLYRDAQRSVREEAQSMLNALNGLTSHSMEIWFADRQADLDVVAGDDFFVQALRNWQRQGRPNDIQRIQLRNYLERIKAFYGYQDISVLAAATGQVLLSASGWEGPRPGQDGMPVIDLSHTAALPELGPATSVIPTTSRAATEPVRWLVRRMLPSSAHPDGGDLELRFELDPTRTAFPLLHRGALPAWTGHTWLIRRAGSQFEYVDAEGQRVRLTDELPETRRWLLALTDPATRHDRLIEGVDLHDEPTFGYSRRFSTTDWFITTLVPAQQVYADLNARVRNIALGIVGLALLLGVGGVSWYRGQRYRALQRENTLRHNFEQIFQNSRDMMLLADSHGAVIDVNHATCQGYGLSREALTAMRFRQLCSGQNVQGARGPTPCPRLAECNRQNADADFVSWLASSPCGEAMHRRHDDSHFLAEANFSEVRVQDQRLVHIVIRDVTERRAAEDQLRVAANIYRETDQAIITSDFAGVAAKANAAYYTLTGRQPEQVLGQPLATLFDDADLNTVSYDAMLAHCRRDQRWQGERYIRRPDGSIRAVWHTVSAVIDADQQISAYIHILSDISSLKETHSRLDYLTRYDPLTALPNRQSLNEALTKALHGEHRNVTVALIGLDRFNLVNQSLGLASGDSLLSELGARLKDKLRTAPVQLFRFSGDEFVLFAPFVADTEHVNSRLRDLLEHIGQPMMIDGRPLRMTASVGLAEHPLHGDTADALLKHAHIAMRAAKEQGGNTLRWYEPGMNEAVQDALSLGQALDGALERGELSLHLQPQVLMHEQPRLIGCEALLRWQHPQLGFVPPDRFIPIAEKHGLIGRITCWVLEEACRIWAGWRDAGLSPVPIAINISAAQFQDTQWLDTVAQIMARYRIPAGQLEMEMTESSIIQQAESVISLMHRLNELGIKLAIDDFGTGYSSLSYLYRYPVHKLKIDRSFVNRIGTRDGGAIVNAIIAMATSLRMRVIAEGVENQVQSDFLTANGCIEAQGYYYGRPMQTDPFKQLLRPLGSPIAAAAQRP</sequence>
<evidence type="ECO:0000259" key="4">
    <source>
        <dbReference type="PROSITE" id="PS50883"/>
    </source>
</evidence>
<evidence type="ECO:0000313" key="7">
    <source>
        <dbReference type="Proteomes" id="UP001156836"/>
    </source>
</evidence>
<dbReference type="NCBIfam" id="TIGR00229">
    <property type="entry name" value="sensory_box"/>
    <property type="match status" value="2"/>
</dbReference>